<keyword evidence="3" id="KW-1185">Reference proteome</keyword>
<proteinExistence type="predicted"/>
<evidence type="ECO:0000256" key="1">
    <source>
        <dbReference type="SAM" id="Phobius"/>
    </source>
</evidence>
<dbReference type="SUPFAM" id="SSF48452">
    <property type="entry name" value="TPR-like"/>
    <property type="match status" value="1"/>
</dbReference>
<dbReference type="Pfam" id="PF14559">
    <property type="entry name" value="TPR_19"/>
    <property type="match status" value="1"/>
</dbReference>
<protein>
    <submittedName>
        <fullName evidence="2">Tetratricopeptide repeat protein</fullName>
    </submittedName>
</protein>
<evidence type="ECO:0000313" key="2">
    <source>
        <dbReference type="EMBL" id="WDF69188.1"/>
    </source>
</evidence>
<reference evidence="2 3" key="1">
    <citation type="submission" date="2023-02" db="EMBL/GenBank/DDBJ databases">
        <title>Genome sequence of Sphingobacterium sp. KACC 22765.</title>
        <authorList>
            <person name="Kim S."/>
            <person name="Heo J."/>
            <person name="Kwon S.-W."/>
        </authorList>
    </citation>
    <scope>NUCLEOTIDE SEQUENCE [LARGE SCALE GENOMIC DNA]</scope>
    <source>
        <strain evidence="2 3">KACC 22765</strain>
    </source>
</reference>
<evidence type="ECO:0000313" key="3">
    <source>
        <dbReference type="Proteomes" id="UP001221558"/>
    </source>
</evidence>
<dbReference type="Proteomes" id="UP001221558">
    <property type="component" value="Chromosome"/>
</dbReference>
<feature type="transmembrane region" description="Helical" evidence="1">
    <location>
        <begin position="12"/>
        <end position="32"/>
    </location>
</feature>
<dbReference type="EMBL" id="CP117880">
    <property type="protein sequence ID" value="WDF69188.1"/>
    <property type="molecule type" value="Genomic_DNA"/>
</dbReference>
<name>A0ABY7WJ28_9SPHI</name>
<accession>A0ABY7WJ28</accession>
<dbReference type="InterPro" id="IPR011990">
    <property type="entry name" value="TPR-like_helical_dom_sf"/>
</dbReference>
<dbReference type="Gene3D" id="1.25.40.10">
    <property type="entry name" value="Tetratricopeptide repeat domain"/>
    <property type="match status" value="1"/>
</dbReference>
<sequence length="270" mass="31437">MTSFRKIRNICFPGLQFIIIFSTLAYFVHTYFTASYASRFRYAEQRQGSIKSDYIFSVLGWQYPSNGDVLQERSVAFNKRGMYARGFHLLDSAVQMDPISHLGYRGWIKLHMLRDYEGALLDFSRLDSLTENHVDYPMSENIHFLKAICYDKLGNYEASLMCFDQAAESSYTGFVDYKINLYKAIVLFQHNNEAEATSLLLAVLKEYPKSSEASYFLAKIYQHGNQPEDAARYANQARNYYKQGYRLKNAYNEMPYEIYLEDIDLLISSL</sequence>
<keyword evidence="1" id="KW-0472">Membrane</keyword>
<organism evidence="2 3">
    <name type="scientific">Sphingobacterium oryzagri</name>
    <dbReference type="NCBI Taxonomy" id="3025669"/>
    <lineage>
        <taxon>Bacteria</taxon>
        <taxon>Pseudomonadati</taxon>
        <taxon>Bacteroidota</taxon>
        <taxon>Sphingobacteriia</taxon>
        <taxon>Sphingobacteriales</taxon>
        <taxon>Sphingobacteriaceae</taxon>
        <taxon>Sphingobacterium</taxon>
    </lineage>
</organism>
<dbReference type="RefSeq" id="WP_274267915.1">
    <property type="nucleotide sequence ID" value="NZ_CP117880.1"/>
</dbReference>
<keyword evidence="1" id="KW-0812">Transmembrane</keyword>
<gene>
    <name evidence="2" type="ORF">PQ465_02115</name>
</gene>
<keyword evidence="1" id="KW-1133">Transmembrane helix</keyword>